<dbReference type="EMBL" id="FNBD01000004">
    <property type="protein sequence ID" value="SDE86603.1"/>
    <property type="molecule type" value="Genomic_DNA"/>
</dbReference>
<protein>
    <submittedName>
        <fullName evidence="1">Uncharacterized protein</fullName>
    </submittedName>
</protein>
<dbReference type="GeneID" id="78062271"/>
<dbReference type="InterPro" id="IPR011011">
    <property type="entry name" value="Znf_FYVE_PHD"/>
</dbReference>
<gene>
    <name evidence="1" type="ORF">SAMN04487992_104331</name>
</gene>
<dbReference type="Proteomes" id="UP000182114">
    <property type="component" value="Unassembled WGS sequence"/>
</dbReference>
<proteinExistence type="predicted"/>
<name>A0A1G7GEV4_9FLAO</name>
<keyword evidence="2" id="KW-1185">Reference proteome</keyword>
<dbReference type="SUPFAM" id="SSF57903">
    <property type="entry name" value="FYVE/PHD zinc finger"/>
    <property type="match status" value="1"/>
</dbReference>
<accession>A0A1G7GEV4</accession>
<dbReference type="AlphaFoldDB" id="A0A1G7GEV4"/>
<dbReference type="RefSeq" id="WP_024481062.1">
    <property type="nucleotide sequence ID" value="NZ_CANLMK010000002.1"/>
</dbReference>
<evidence type="ECO:0000313" key="2">
    <source>
        <dbReference type="Proteomes" id="UP000182114"/>
    </source>
</evidence>
<reference evidence="2" key="1">
    <citation type="submission" date="2016-10" db="EMBL/GenBank/DDBJ databases">
        <authorList>
            <person name="Varghese N."/>
            <person name="Submissions S."/>
        </authorList>
    </citation>
    <scope>NUCLEOTIDE SEQUENCE [LARGE SCALE GENOMIC DNA]</scope>
    <source>
        <strain evidence="2">DSM 24729</strain>
    </source>
</reference>
<sequence>MEQRKNCEETIGLFVLRPCETSMVLTCKKCQKPVCNEHSFKPLKANKPDATASKLCLTCFTELDTRLTNDIELFSKDRYVWRRKMIDRFHKEYEYMRFIAEDHGSLFMVHDTFYGYDDTDDNSSFFDS</sequence>
<organism evidence="1 2">
    <name type="scientific">Cellulophaga baltica</name>
    <dbReference type="NCBI Taxonomy" id="76594"/>
    <lineage>
        <taxon>Bacteria</taxon>
        <taxon>Pseudomonadati</taxon>
        <taxon>Bacteroidota</taxon>
        <taxon>Flavobacteriia</taxon>
        <taxon>Flavobacteriales</taxon>
        <taxon>Flavobacteriaceae</taxon>
        <taxon>Cellulophaga</taxon>
    </lineage>
</organism>
<evidence type="ECO:0000313" key="1">
    <source>
        <dbReference type="EMBL" id="SDE86603.1"/>
    </source>
</evidence>
<dbReference type="eggNOG" id="ENOG50349A6">
    <property type="taxonomic scope" value="Bacteria"/>
</dbReference>